<reference evidence="3" key="1">
    <citation type="submission" date="2016-06" db="EMBL/GenBank/DDBJ databases">
        <title>Parallel loss of symbiosis genes in relatives of nitrogen-fixing non-legume Parasponia.</title>
        <authorList>
            <person name="Van Velzen R."/>
            <person name="Holmer R."/>
            <person name="Bu F."/>
            <person name="Rutten L."/>
            <person name="Van Zeijl A."/>
            <person name="Liu W."/>
            <person name="Santuari L."/>
            <person name="Cao Q."/>
            <person name="Sharma T."/>
            <person name="Shen D."/>
            <person name="Roswanjaya Y."/>
            <person name="Wardhani T."/>
            <person name="Kalhor M.S."/>
            <person name="Jansen J."/>
            <person name="Van den Hoogen J."/>
            <person name="Gungor B."/>
            <person name="Hartog M."/>
            <person name="Hontelez J."/>
            <person name="Verver J."/>
            <person name="Yang W.-C."/>
            <person name="Schijlen E."/>
            <person name="Repin R."/>
            <person name="Schilthuizen M."/>
            <person name="Schranz E."/>
            <person name="Heidstra R."/>
            <person name="Miyata K."/>
            <person name="Fedorova E."/>
            <person name="Kohlen W."/>
            <person name="Bisseling T."/>
            <person name="Smit S."/>
            <person name="Geurts R."/>
        </authorList>
    </citation>
    <scope>NUCLEOTIDE SEQUENCE [LARGE SCALE GENOMIC DNA]</scope>
    <source>
        <strain evidence="3">cv. RG33-2</strain>
    </source>
</reference>
<dbReference type="Proteomes" id="UP000237000">
    <property type="component" value="Unassembled WGS sequence"/>
</dbReference>
<proteinExistence type="predicted"/>
<accession>A0A2P5FG77</accession>
<keyword evidence="3" id="KW-1185">Reference proteome</keyword>
<evidence type="ECO:0000313" key="3">
    <source>
        <dbReference type="Proteomes" id="UP000237000"/>
    </source>
</evidence>
<dbReference type="AlphaFoldDB" id="A0A2P5FG77"/>
<dbReference type="OrthoDB" id="10457189at2759"/>
<feature type="non-terminal residue" evidence="2">
    <location>
        <position position="1"/>
    </location>
</feature>
<comment type="caution">
    <text evidence="2">The sequence shown here is derived from an EMBL/GenBank/DDBJ whole genome shotgun (WGS) entry which is preliminary data.</text>
</comment>
<evidence type="ECO:0000256" key="1">
    <source>
        <dbReference type="SAM" id="MobiDB-lite"/>
    </source>
</evidence>
<sequence>ALLEPLSSLLKNSCSPQRGKTQNSSPGSSFSGVQKSTRVRPKRKLSDSMEKKDVMRKYLRKELKEAINETLANPILQGRQYQ</sequence>
<dbReference type="EMBL" id="JXTC01000036">
    <property type="protein sequence ID" value="PON96797.1"/>
    <property type="molecule type" value="Genomic_DNA"/>
</dbReference>
<feature type="compositionally biased region" description="Polar residues" evidence="1">
    <location>
        <begin position="9"/>
        <end position="36"/>
    </location>
</feature>
<feature type="region of interest" description="Disordered" evidence="1">
    <location>
        <begin position="1"/>
        <end position="53"/>
    </location>
</feature>
<organism evidence="2 3">
    <name type="scientific">Trema orientale</name>
    <name type="common">Charcoal tree</name>
    <name type="synonym">Celtis orientalis</name>
    <dbReference type="NCBI Taxonomy" id="63057"/>
    <lineage>
        <taxon>Eukaryota</taxon>
        <taxon>Viridiplantae</taxon>
        <taxon>Streptophyta</taxon>
        <taxon>Embryophyta</taxon>
        <taxon>Tracheophyta</taxon>
        <taxon>Spermatophyta</taxon>
        <taxon>Magnoliopsida</taxon>
        <taxon>eudicotyledons</taxon>
        <taxon>Gunneridae</taxon>
        <taxon>Pentapetalae</taxon>
        <taxon>rosids</taxon>
        <taxon>fabids</taxon>
        <taxon>Rosales</taxon>
        <taxon>Cannabaceae</taxon>
        <taxon>Trema</taxon>
    </lineage>
</organism>
<protein>
    <submittedName>
        <fullName evidence="2">Uncharacterized protein</fullName>
    </submittedName>
</protein>
<dbReference type="InParanoid" id="A0A2P5FG77"/>
<evidence type="ECO:0000313" key="2">
    <source>
        <dbReference type="EMBL" id="PON96797.1"/>
    </source>
</evidence>
<name>A0A2P5FG77_TREOI</name>
<feature type="compositionally biased region" description="Basic and acidic residues" evidence="1">
    <location>
        <begin position="44"/>
        <end position="53"/>
    </location>
</feature>
<gene>
    <name evidence="2" type="ORF">TorRG33x02_075010</name>
</gene>